<evidence type="ECO:0000313" key="1">
    <source>
        <dbReference type="EMBL" id="WMV31748.1"/>
    </source>
</evidence>
<gene>
    <name evidence="1" type="ORF">MTR67_025133</name>
</gene>
<keyword evidence="2" id="KW-1185">Reference proteome</keyword>
<organism evidence="1 2">
    <name type="scientific">Solanum verrucosum</name>
    <dbReference type="NCBI Taxonomy" id="315347"/>
    <lineage>
        <taxon>Eukaryota</taxon>
        <taxon>Viridiplantae</taxon>
        <taxon>Streptophyta</taxon>
        <taxon>Embryophyta</taxon>
        <taxon>Tracheophyta</taxon>
        <taxon>Spermatophyta</taxon>
        <taxon>Magnoliopsida</taxon>
        <taxon>eudicotyledons</taxon>
        <taxon>Gunneridae</taxon>
        <taxon>Pentapetalae</taxon>
        <taxon>asterids</taxon>
        <taxon>lamiids</taxon>
        <taxon>Solanales</taxon>
        <taxon>Solanaceae</taxon>
        <taxon>Solanoideae</taxon>
        <taxon>Solaneae</taxon>
        <taxon>Solanum</taxon>
    </lineage>
</organism>
<dbReference type="AlphaFoldDB" id="A0AAF0TZ96"/>
<evidence type="ECO:0000313" key="2">
    <source>
        <dbReference type="Proteomes" id="UP001234989"/>
    </source>
</evidence>
<name>A0AAF0TZ96_SOLVR</name>
<proteinExistence type="predicted"/>
<accession>A0AAF0TZ96</accession>
<dbReference type="EMBL" id="CP133616">
    <property type="protein sequence ID" value="WMV31748.1"/>
    <property type="molecule type" value="Genomic_DNA"/>
</dbReference>
<feature type="non-terminal residue" evidence="1">
    <location>
        <position position="1"/>
    </location>
</feature>
<sequence length="122" mass="13587">SQPRNGTADLTKLAWDILQEPLGVAGLPKEIVKVSAGYHHSSAITVSPNDPTNPFQTDEHPPKLWMENFICGGRTQMVSLALERVIVPMLSHYVLFGFSFNHFHCCCYPKTHASIRGRQVAK</sequence>
<reference evidence="1" key="1">
    <citation type="submission" date="2023-08" db="EMBL/GenBank/DDBJ databases">
        <title>A de novo genome assembly of Solanum verrucosum Schlechtendal, a Mexican diploid species geographically isolated from the other diploid A-genome species in potato relatives.</title>
        <authorList>
            <person name="Hosaka K."/>
        </authorList>
    </citation>
    <scope>NUCLEOTIDE SEQUENCE</scope>
    <source>
        <tissue evidence="1">Young leaves</tissue>
    </source>
</reference>
<dbReference type="Proteomes" id="UP001234989">
    <property type="component" value="Chromosome 5"/>
</dbReference>
<protein>
    <submittedName>
        <fullName evidence="1">Uncharacterized protein</fullName>
    </submittedName>
</protein>